<evidence type="ECO:0000313" key="14">
    <source>
        <dbReference type="Proteomes" id="UP000886752"/>
    </source>
</evidence>
<feature type="active site" description="Nucleophile" evidence="10 11">
    <location>
        <position position="80"/>
    </location>
</feature>
<dbReference type="Proteomes" id="UP000886752">
    <property type="component" value="Unassembled WGS sequence"/>
</dbReference>
<dbReference type="SUPFAM" id="SSF52317">
    <property type="entry name" value="Class I glutamine amidotransferase-like"/>
    <property type="match status" value="1"/>
</dbReference>
<dbReference type="CDD" id="cd01749">
    <property type="entry name" value="GATase1_PB"/>
    <property type="match status" value="1"/>
</dbReference>
<dbReference type="InterPro" id="IPR021196">
    <property type="entry name" value="PdxT/SNO_CS"/>
</dbReference>
<evidence type="ECO:0000256" key="9">
    <source>
        <dbReference type="ARBA" id="ARBA00064749"/>
    </source>
</evidence>
<dbReference type="PIRSF" id="PIRSF005639">
    <property type="entry name" value="Glut_amidoT_SNO"/>
    <property type="match status" value="1"/>
</dbReference>
<dbReference type="GO" id="GO:0006543">
    <property type="term" value="P:L-glutamine catabolic process"/>
    <property type="evidence" value="ECO:0007669"/>
    <property type="project" value="UniProtKB-UniRule"/>
</dbReference>
<evidence type="ECO:0000256" key="11">
    <source>
        <dbReference type="PIRSR" id="PIRSR005639-1"/>
    </source>
</evidence>
<organism evidence="13 14">
    <name type="scientific">Candidatus Desulfovibrio intestinipullorum</name>
    <dbReference type="NCBI Taxonomy" id="2838536"/>
    <lineage>
        <taxon>Bacteria</taxon>
        <taxon>Pseudomonadati</taxon>
        <taxon>Thermodesulfobacteriota</taxon>
        <taxon>Desulfovibrionia</taxon>
        <taxon>Desulfovibrionales</taxon>
        <taxon>Desulfovibrionaceae</taxon>
        <taxon>Desulfovibrio</taxon>
    </lineage>
</organism>
<comment type="catalytic activity">
    <reaction evidence="6 10">
        <text>aldehydo-D-ribose 5-phosphate + D-glyceraldehyde 3-phosphate + L-glutamine = pyridoxal 5'-phosphate + L-glutamate + phosphate + 3 H2O + H(+)</text>
        <dbReference type="Rhea" id="RHEA:31507"/>
        <dbReference type="ChEBI" id="CHEBI:15377"/>
        <dbReference type="ChEBI" id="CHEBI:15378"/>
        <dbReference type="ChEBI" id="CHEBI:29985"/>
        <dbReference type="ChEBI" id="CHEBI:43474"/>
        <dbReference type="ChEBI" id="CHEBI:58273"/>
        <dbReference type="ChEBI" id="CHEBI:58359"/>
        <dbReference type="ChEBI" id="CHEBI:59776"/>
        <dbReference type="ChEBI" id="CHEBI:597326"/>
        <dbReference type="EC" id="4.3.3.6"/>
    </reaction>
</comment>
<keyword evidence="5 10" id="KW-0456">Lyase</keyword>
<dbReference type="PANTHER" id="PTHR31559">
    <property type="entry name" value="PYRIDOXAL 5'-PHOSPHATE SYNTHASE SUBUNIT SNO"/>
    <property type="match status" value="1"/>
</dbReference>
<name>A0A9D1TPI3_9BACT</name>
<evidence type="ECO:0000256" key="3">
    <source>
        <dbReference type="ARBA" id="ARBA00022898"/>
    </source>
</evidence>
<dbReference type="GO" id="GO:0005829">
    <property type="term" value="C:cytosol"/>
    <property type="evidence" value="ECO:0007669"/>
    <property type="project" value="TreeGrafter"/>
</dbReference>
<dbReference type="HAMAP" id="MF_01615">
    <property type="entry name" value="PdxT"/>
    <property type="match status" value="1"/>
</dbReference>
<evidence type="ECO:0000256" key="6">
    <source>
        <dbReference type="ARBA" id="ARBA00047992"/>
    </source>
</evidence>
<reference evidence="13" key="2">
    <citation type="submission" date="2021-04" db="EMBL/GenBank/DDBJ databases">
        <authorList>
            <person name="Gilroy R."/>
        </authorList>
    </citation>
    <scope>NUCLEOTIDE SEQUENCE</scope>
    <source>
        <strain evidence="13">ChiHecec2B26-446</strain>
    </source>
</reference>
<keyword evidence="2 10" id="KW-0378">Hydrolase</keyword>
<comment type="function">
    <text evidence="8 10">Catalyzes the hydrolysis of glutamine to glutamate and ammonia as part of the biosynthesis of pyridoxal 5'-phosphate. The resulting ammonia molecule is channeled to the active site of PdxS.</text>
</comment>
<keyword evidence="4 10" id="KW-0315">Glutamine amidotransferase</keyword>
<comment type="pathway">
    <text evidence="10">Cofactor biosynthesis; pyridoxal 5'-phosphate biosynthesis.</text>
</comment>
<dbReference type="InterPro" id="IPR029062">
    <property type="entry name" value="Class_I_gatase-like"/>
</dbReference>
<comment type="caution">
    <text evidence="13">The sequence shown here is derived from an EMBL/GenBank/DDBJ whole genome shotgun (WGS) entry which is preliminary data.</text>
</comment>
<comment type="similarity">
    <text evidence="1 10">Belongs to the glutaminase PdxT/SNO family.</text>
</comment>
<dbReference type="GO" id="GO:0004359">
    <property type="term" value="F:glutaminase activity"/>
    <property type="evidence" value="ECO:0007669"/>
    <property type="project" value="UniProtKB-UniRule"/>
</dbReference>
<feature type="active site" description="Charge relay system" evidence="10 11">
    <location>
        <position position="178"/>
    </location>
</feature>
<dbReference type="GO" id="GO:0036381">
    <property type="term" value="F:pyridoxal 5'-phosphate synthase (glutamine hydrolysing) activity"/>
    <property type="evidence" value="ECO:0007669"/>
    <property type="project" value="UniProtKB-UniRule"/>
</dbReference>
<protein>
    <recommendedName>
        <fullName evidence="10">Pyridoxal 5'-phosphate synthase subunit PdxT</fullName>
        <ecNumber evidence="10">4.3.3.6</ecNumber>
    </recommendedName>
    <alternativeName>
        <fullName evidence="10">Pdx2</fullName>
    </alternativeName>
    <alternativeName>
        <fullName evidence="10">Pyridoxal 5'-phosphate synthase glutaminase subunit</fullName>
        <ecNumber evidence="10">3.5.1.2</ecNumber>
    </alternativeName>
</protein>
<comment type="subunit">
    <text evidence="9 10">In the presence of PdxS, forms a dodecamer of heterodimers. Only shows activity in the heterodimer.</text>
</comment>
<evidence type="ECO:0000256" key="7">
    <source>
        <dbReference type="ARBA" id="ARBA00049534"/>
    </source>
</evidence>
<feature type="binding site" evidence="10 12">
    <location>
        <begin position="48"/>
        <end position="50"/>
    </location>
    <ligand>
        <name>L-glutamine</name>
        <dbReference type="ChEBI" id="CHEBI:58359"/>
    </ligand>
</feature>
<evidence type="ECO:0000256" key="4">
    <source>
        <dbReference type="ARBA" id="ARBA00022962"/>
    </source>
</evidence>
<dbReference type="InterPro" id="IPR002161">
    <property type="entry name" value="PdxT/SNO"/>
</dbReference>
<dbReference type="PROSITE" id="PS51130">
    <property type="entry name" value="PDXT_SNO_2"/>
    <property type="match status" value="1"/>
</dbReference>
<dbReference type="Pfam" id="PF01174">
    <property type="entry name" value="SNO"/>
    <property type="match status" value="1"/>
</dbReference>
<evidence type="ECO:0000313" key="13">
    <source>
        <dbReference type="EMBL" id="HIW00708.1"/>
    </source>
</evidence>
<keyword evidence="3 10" id="KW-0663">Pyridoxal phosphate</keyword>
<dbReference type="EC" id="4.3.3.6" evidence="10"/>
<evidence type="ECO:0000256" key="12">
    <source>
        <dbReference type="PIRSR" id="PIRSR005639-2"/>
    </source>
</evidence>
<dbReference type="PANTHER" id="PTHR31559:SF0">
    <property type="entry name" value="PYRIDOXAL 5'-PHOSPHATE SYNTHASE SUBUNIT SNO1-RELATED"/>
    <property type="match status" value="1"/>
</dbReference>
<dbReference type="GO" id="GO:0008614">
    <property type="term" value="P:pyridoxine metabolic process"/>
    <property type="evidence" value="ECO:0007669"/>
    <property type="project" value="TreeGrafter"/>
</dbReference>
<dbReference type="FunFam" id="3.40.50.880:FF:000010">
    <property type="entry name" value="uncharacterized protein LOC100176842 isoform X2"/>
    <property type="match status" value="1"/>
</dbReference>
<dbReference type="EMBL" id="DXHV01000059">
    <property type="protein sequence ID" value="HIW00708.1"/>
    <property type="molecule type" value="Genomic_DNA"/>
</dbReference>
<gene>
    <name evidence="10 13" type="primary">pdxT</name>
    <name evidence="13" type="ORF">H9894_05905</name>
</gene>
<evidence type="ECO:0000256" key="2">
    <source>
        <dbReference type="ARBA" id="ARBA00022801"/>
    </source>
</evidence>
<evidence type="ECO:0000256" key="10">
    <source>
        <dbReference type="HAMAP-Rule" id="MF_01615"/>
    </source>
</evidence>
<dbReference type="NCBIfam" id="TIGR03800">
    <property type="entry name" value="PLP_synth_Pdx2"/>
    <property type="match status" value="1"/>
</dbReference>
<dbReference type="Gene3D" id="3.40.50.880">
    <property type="match status" value="1"/>
</dbReference>
<evidence type="ECO:0000256" key="8">
    <source>
        <dbReference type="ARBA" id="ARBA00054599"/>
    </source>
</evidence>
<dbReference type="AlphaFoldDB" id="A0A9D1TPI3"/>
<dbReference type="EC" id="3.5.1.2" evidence="10"/>
<accession>A0A9D1TPI3</accession>
<evidence type="ECO:0000256" key="5">
    <source>
        <dbReference type="ARBA" id="ARBA00023239"/>
    </source>
</evidence>
<feature type="binding site" evidence="10 12">
    <location>
        <begin position="140"/>
        <end position="141"/>
    </location>
    <ligand>
        <name>L-glutamine</name>
        <dbReference type="ChEBI" id="CHEBI:58359"/>
    </ligand>
</feature>
<proteinExistence type="inferred from homology"/>
<evidence type="ECO:0000256" key="1">
    <source>
        <dbReference type="ARBA" id="ARBA00008345"/>
    </source>
</evidence>
<feature type="active site" description="Charge relay system" evidence="10 11">
    <location>
        <position position="176"/>
    </location>
</feature>
<sequence length="199" mass="21535">MTARIGVLALQGAFCEHEEALAQCGADVCEIRTLEDLKGVQGLVLPGGESTVMGKLVQEEGLLEPLRTLCRGGMPVLATCAGMILLAADLPDFVLQPRLGVMDISVRRNAFGRQQESFTTFLPVQRFCAGAEDCVEAVFIRAPVVERAGAGVEVLACVDGHPVAVLEDSMLALAFHPELTWDLRFHAWLVRRAAARTRH</sequence>
<dbReference type="PROSITE" id="PS01236">
    <property type="entry name" value="PDXT_SNO_1"/>
    <property type="match status" value="1"/>
</dbReference>
<dbReference type="GO" id="GO:1903600">
    <property type="term" value="C:glutaminase complex"/>
    <property type="evidence" value="ECO:0007669"/>
    <property type="project" value="TreeGrafter"/>
</dbReference>
<dbReference type="GO" id="GO:0042823">
    <property type="term" value="P:pyridoxal phosphate biosynthetic process"/>
    <property type="evidence" value="ECO:0007669"/>
    <property type="project" value="UniProtKB-UniRule"/>
</dbReference>
<dbReference type="PROSITE" id="PS51273">
    <property type="entry name" value="GATASE_TYPE_1"/>
    <property type="match status" value="1"/>
</dbReference>
<feature type="binding site" evidence="10 12">
    <location>
        <position position="108"/>
    </location>
    <ligand>
        <name>L-glutamine</name>
        <dbReference type="ChEBI" id="CHEBI:58359"/>
    </ligand>
</feature>
<comment type="catalytic activity">
    <reaction evidence="7 10">
        <text>L-glutamine + H2O = L-glutamate + NH4(+)</text>
        <dbReference type="Rhea" id="RHEA:15889"/>
        <dbReference type="ChEBI" id="CHEBI:15377"/>
        <dbReference type="ChEBI" id="CHEBI:28938"/>
        <dbReference type="ChEBI" id="CHEBI:29985"/>
        <dbReference type="ChEBI" id="CHEBI:58359"/>
        <dbReference type="EC" id="3.5.1.2"/>
    </reaction>
</comment>
<reference evidence="13" key="1">
    <citation type="journal article" date="2021" name="PeerJ">
        <title>Extensive microbial diversity within the chicken gut microbiome revealed by metagenomics and culture.</title>
        <authorList>
            <person name="Gilroy R."/>
            <person name="Ravi A."/>
            <person name="Getino M."/>
            <person name="Pursley I."/>
            <person name="Horton D.L."/>
            <person name="Alikhan N.F."/>
            <person name="Baker D."/>
            <person name="Gharbi K."/>
            <person name="Hall N."/>
            <person name="Watson M."/>
            <person name="Adriaenssens E.M."/>
            <person name="Foster-Nyarko E."/>
            <person name="Jarju S."/>
            <person name="Secka A."/>
            <person name="Antonio M."/>
            <person name="Oren A."/>
            <person name="Chaudhuri R.R."/>
            <person name="La Ragione R."/>
            <person name="Hildebrand F."/>
            <person name="Pallen M.J."/>
        </authorList>
    </citation>
    <scope>NUCLEOTIDE SEQUENCE</scope>
    <source>
        <strain evidence="13">ChiHecec2B26-446</strain>
    </source>
</reference>